<feature type="domain" description="Glycosyl transferase family 1" evidence="2">
    <location>
        <begin position="191"/>
        <end position="348"/>
    </location>
</feature>
<dbReference type="Gene3D" id="3.40.50.2000">
    <property type="entry name" value="Glycogen Phosphorylase B"/>
    <property type="match status" value="2"/>
</dbReference>
<sequence>MNKPKIYYVANARMPNEKAHGIQIAKMTEAMVLSGADLKLIVPARKAQKKSMKEFYGLEVDVPLVKIPVIDTYTYGKLGFALGSFAFMLASLIYLLWKKLAGEKFIIYVIDMDLFSFLFLPMVGRPLFAEMHDKKPASFPSKILFNRAKGIIAINKIIKQEIADTFNVSADKIIVHPNGIDLNQFAIIASSEEARKILNLPPDRRVALYSGRFYDWKGIEILLEAARLMRKEIFIYCVGGSDGDLKEIIGNDKAIPPNLICVGKKDYKEMPLWLRSADTLIVLGTKRNDYSYFHTSPMKLMEYMASGRPIIASRTPANQEIVSEKETFFYLPDDAGDLARKITEALKNLVIAGEKVESASAKVKELSWKKRADSVLHFIRDKV</sequence>
<proteinExistence type="predicted"/>
<evidence type="ECO:0000313" key="3">
    <source>
        <dbReference type="EMBL" id="OGF78408.1"/>
    </source>
</evidence>
<keyword evidence="1" id="KW-0812">Transmembrane</keyword>
<dbReference type="Pfam" id="PF00534">
    <property type="entry name" value="Glycos_transf_1"/>
    <property type="match status" value="1"/>
</dbReference>
<reference evidence="3 4" key="1">
    <citation type="journal article" date="2016" name="Nat. Commun.">
        <title>Thousands of microbial genomes shed light on interconnected biogeochemical processes in an aquifer system.</title>
        <authorList>
            <person name="Anantharaman K."/>
            <person name="Brown C.T."/>
            <person name="Hug L.A."/>
            <person name="Sharon I."/>
            <person name="Castelle C.J."/>
            <person name="Probst A.J."/>
            <person name="Thomas B.C."/>
            <person name="Singh A."/>
            <person name="Wilkins M.J."/>
            <person name="Karaoz U."/>
            <person name="Brodie E.L."/>
            <person name="Williams K.H."/>
            <person name="Hubbard S.S."/>
            <person name="Banfield J.F."/>
        </authorList>
    </citation>
    <scope>NUCLEOTIDE SEQUENCE [LARGE SCALE GENOMIC DNA]</scope>
</reference>
<evidence type="ECO:0000259" key="2">
    <source>
        <dbReference type="Pfam" id="PF00534"/>
    </source>
</evidence>
<name>A0A1F5WRX4_9BACT</name>
<organism evidence="3 4">
    <name type="scientific">Candidatus Giovannonibacteria bacterium RIFCSPHIGHO2_02_43_13</name>
    <dbReference type="NCBI Taxonomy" id="1798330"/>
    <lineage>
        <taxon>Bacteria</taxon>
        <taxon>Candidatus Giovannoniibacteriota</taxon>
    </lineage>
</organism>
<keyword evidence="1" id="KW-0472">Membrane</keyword>
<dbReference type="GO" id="GO:0016757">
    <property type="term" value="F:glycosyltransferase activity"/>
    <property type="evidence" value="ECO:0007669"/>
    <property type="project" value="InterPro"/>
</dbReference>
<dbReference type="Proteomes" id="UP000178425">
    <property type="component" value="Unassembled WGS sequence"/>
</dbReference>
<keyword evidence="1" id="KW-1133">Transmembrane helix</keyword>
<comment type="caution">
    <text evidence="3">The sequence shown here is derived from an EMBL/GenBank/DDBJ whole genome shotgun (WGS) entry which is preliminary data.</text>
</comment>
<protein>
    <recommendedName>
        <fullName evidence="2">Glycosyl transferase family 1 domain-containing protein</fullName>
    </recommendedName>
</protein>
<dbReference type="EMBL" id="MFHI01000029">
    <property type="protein sequence ID" value="OGF78408.1"/>
    <property type="molecule type" value="Genomic_DNA"/>
</dbReference>
<dbReference type="SUPFAM" id="SSF53756">
    <property type="entry name" value="UDP-Glycosyltransferase/glycogen phosphorylase"/>
    <property type="match status" value="1"/>
</dbReference>
<feature type="transmembrane region" description="Helical" evidence="1">
    <location>
        <begin position="105"/>
        <end position="124"/>
    </location>
</feature>
<evidence type="ECO:0000256" key="1">
    <source>
        <dbReference type="SAM" id="Phobius"/>
    </source>
</evidence>
<dbReference type="AlphaFoldDB" id="A0A1F5WRX4"/>
<dbReference type="PANTHER" id="PTHR12526">
    <property type="entry name" value="GLYCOSYLTRANSFERASE"/>
    <property type="match status" value="1"/>
</dbReference>
<feature type="transmembrane region" description="Helical" evidence="1">
    <location>
        <begin position="78"/>
        <end position="96"/>
    </location>
</feature>
<evidence type="ECO:0000313" key="4">
    <source>
        <dbReference type="Proteomes" id="UP000178425"/>
    </source>
</evidence>
<gene>
    <name evidence="3" type="ORF">A2W54_00820</name>
</gene>
<dbReference type="CDD" id="cd03801">
    <property type="entry name" value="GT4_PimA-like"/>
    <property type="match status" value="1"/>
</dbReference>
<dbReference type="InterPro" id="IPR001296">
    <property type="entry name" value="Glyco_trans_1"/>
</dbReference>
<accession>A0A1F5WRX4</accession>